<gene>
    <name evidence="10" type="primary">pheA</name>
    <name evidence="13" type="ORF">BHF68_12430</name>
</gene>
<dbReference type="InterPro" id="IPR018528">
    <property type="entry name" value="Preph_deHydtase_CS"/>
</dbReference>
<keyword evidence="4 10" id="KW-0028">Amino-acid biosynthesis</keyword>
<dbReference type="STRING" id="766136.BHF68_12430"/>
<evidence type="ECO:0000256" key="8">
    <source>
        <dbReference type="ARBA" id="ARBA00047848"/>
    </source>
</evidence>
<dbReference type="PROSITE" id="PS00858">
    <property type="entry name" value="PREPHENATE_DEHYDR_2"/>
    <property type="match status" value="1"/>
</dbReference>
<keyword evidence="5 10" id="KW-0057">Aromatic amino acid biosynthesis</keyword>
<dbReference type="OrthoDB" id="9802281at2"/>
<evidence type="ECO:0000256" key="5">
    <source>
        <dbReference type="ARBA" id="ARBA00023141"/>
    </source>
</evidence>
<dbReference type="Pfam" id="PF01842">
    <property type="entry name" value="ACT"/>
    <property type="match status" value="1"/>
</dbReference>
<dbReference type="GO" id="GO:0004664">
    <property type="term" value="F:prephenate dehydratase activity"/>
    <property type="evidence" value="ECO:0007669"/>
    <property type="project" value="UniProtKB-UniRule"/>
</dbReference>
<dbReference type="CDD" id="cd13633">
    <property type="entry name" value="PBP2_Sa-PDT_like"/>
    <property type="match status" value="1"/>
</dbReference>
<keyword evidence="14" id="KW-1185">Reference proteome</keyword>
<feature type="site" description="Essential for prephenate dehydratase activity" evidence="9">
    <location>
        <position position="176"/>
    </location>
</feature>
<comment type="caution">
    <text evidence="13">The sequence shown here is derived from an EMBL/GenBank/DDBJ whole genome shotgun (WGS) entry which is preliminary data.</text>
</comment>
<evidence type="ECO:0000313" key="13">
    <source>
        <dbReference type="EMBL" id="OEF95644.1"/>
    </source>
</evidence>
<dbReference type="InterPro" id="IPR045865">
    <property type="entry name" value="ACT-like_dom_sf"/>
</dbReference>
<dbReference type="RefSeq" id="WP_069644457.1">
    <property type="nucleotide sequence ID" value="NZ_MIJE01000036.1"/>
</dbReference>
<dbReference type="SUPFAM" id="SSF55021">
    <property type="entry name" value="ACT-like"/>
    <property type="match status" value="1"/>
</dbReference>
<comment type="pathway">
    <text evidence="1 10">Amino-acid biosynthesis; L-phenylalanine biosynthesis; phenylpyruvate from prephenate: step 1/1.</text>
</comment>
<dbReference type="SUPFAM" id="SSF53850">
    <property type="entry name" value="Periplasmic binding protein-like II"/>
    <property type="match status" value="1"/>
</dbReference>
<feature type="domain" description="Prephenate dehydratase" evidence="11">
    <location>
        <begin position="4"/>
        <end position="183"/>
    </location>
</feature>
<evidence type="ECO:0000256" key="2">
    <source>
        <dbReference type="ARBA" id="ARBA00013147"/>
    </source>
</evidence>
<keyword evidence="7 10" id="KW-0456">Lyase</keyword>
<dbReference type="CDD" id="cd04905">
    <property type="entry name" value="ACT_CM-PDT"/>
    <property type="match status" value="1"/>
</dbReference>
<dbReference type="EMBL" id="MIJE01000036">
    <property type="protein sequence ID" value="OEF95644.1"/>
    <property type="molecule type" value="Genomic_DNA"/>
</dbReference>
<evidence type="ECO:0000256" key="4">
    <source>
        <dbReference type="ARBA" id="ARBA00022605"/>
    </source>
</evidence>
<name>A0A1E5FYJ1_9FIRM</name>
<evidence type="ECO:0000256" key="7">
    <source>
        <dbReference type="ARBA" id="ARBA00023239"/>
    </source>
</evidence>
<proteinExistence type="predicted"/>
<accession>A0A1E5FYJ1</accession>
<sequence length="291" mass="32184">MEYKIGYLGPKGTFTQQAAEQLMPDNHQMIPYPSIADVLIAADEGEVDAAVVPIENSIEGSVNLTVDFLAHQVELYIVKEVVVPVSHSLLVNKGVALHDVEVVASHPQAIAQCRQFLREFVPSAITETVHSTAKAAEMIHESKSTKMAAIGTVLAAEIYDLNILAANIQDRTNNNTRFVLVTKKRDELVEYVSTPHEPWKTSILVTLGKDYPGALYEVLRSFAEEEIDLTKIESRPTKKQLGSYHFFIDLQGHIDDPSVQRALAHVKKTGSTLQYLGSYQLLTFVPAKKSS</sequence>
<dbReference type="AlphaFoldDB" id="A0A1E5FYJ1"/>
<feature type="domain" description="ACT" evidence="12">
    <location>
        <begin position="203"/>
        <end position="280"/>
    </location>
</feature>
<evidence type="ECO:0000259" key="12">
    <source>
        <dbReference type="PROSITE" id="PS51671"/>
    </source>
</evidence>
<protein>
    <recommendedName>
        <fullName evidence="3 10">Prephenate dehydratase</fullName>
        <shortName evidence="10">PDT</shortName>
        <ecNumber evidence="2 10">4.2.1.51</ecNumber>
    </recommendedName>
</protein>
<dbReference type="PROSITE" id="PS51171">
    <property type="entry name" value="PREPHENATE_DEHYDR_3"/>
    <property type="match status" value="1"/>
</dbReference>
<evidence type="ECO:0000256" key="1">
    <source>
        <dbReference type="ARBA" id="ARBA00004741"/>
    </source>
</evidence>
<dbReference type="PIRSF" id="PIRSF001500">
    <property type="entry name" value="Chor_mut_pdt_Ppr"/>
    <property type="match status" value="1"/>
</dbReference>
<reference evidence="13 14" key="1">
    <citation type="submission" date="2016-09" db="EMBL/GenBank/DDBJ databases">
        <title>Draft genome sequence for the type strain of Desulfuribacillus alkaliarsenatis AHT28, an obligately anaerobic, sulfidogenic bacterium isolated from Russian soda lake sediments.</title>
        <authorList>
            <person name="Abin C.A."/>
            <person name="Hollibaugh J.T."/>
        </authorList>
    </citation>
    <scope>NUCLEOTIDE SEQUENCE [LARGE SCALE GENOMIC DNA]</scope>
    <source>
        <strain evidence="13 14">AHT28</strain>
    </source>
</reference>
<dbReference type="EC" id="4.2.1.51" evidence="2 10"/>
<dbReference type="PROSITE" id="PS00857">
    <property type="entry name" value="PREPHENATE_DEHYDR_1"/>
    <property type="match status" value="1"/>
</dbReference>
<dbReference type="FunFam" id="3.40.190.10:FF:000064">
    <property type="entry name" value="Prephenate dehydratase"/>
    <property type="match status" value="1"/>
</dbReference>
<dbReference type="PANTHER" id="PTHR21022:SF19">
    <property type="entry name" value="PREPHENATE DEHYDRATASE-RELATED"/>
    <property type="match status" value="1"/>
</dbReference>
<dbReference type="NCBIfam" id="NF008865">
    <property type="entry name" value="PRK11898.1"/>
    <property type="match status" value="1"/>
</dbReference>
<dbReference type="PANTHER" id="PTHR21022">
    <property type="entry name" value="PREPHENATE DEHYDRATASE P PROTEIN"/>
    <property type="match status" value="1"/>
</dbReference>
<dbReference type="UniPathway" id="UPA00121">
    <property type="reaction ID" value="UER00345"/>
</dbReference>
<dbReference type="InterPro" id="IPR002912">
    <property type="entry name" value="ACT_dom"/>
</dbReference>
<dbReference type="Proteomes" id="UP000094296">
    <property type="component" value="Unassembled WGS sequence"/>
</dbReference>
<dbReference type="InterPro" id="IPR008242">
    <property type="entry name" value="Chor_mutase/pphenate_deHydtase"/>
</dbReference>
<evidence type="ECO:0000313" key="14">
    <source>
        <dbReference type="Proteomes" id="UP000094296"/>
    </source>
</evidence>
<dbReference type="Gene3D" id="3.30.70.260">
    <property type="match status" value="1"/>
</dbReference>
<evidence type="ECO:0000256" key="10">
    <source>
        <dbReference type="RuleBase" id="RU361254"/>
    </source>
</evidence>
<organism evidence="13 14">
    <name type="scientific">Desulfuribacillus alkaliarsenatis</name>
    <dbReference type="NCBI Taxonomy" id="766136"/>
    <lineage>
        <taxon>Bacteria</taxon>
        <taxon>Bacillati</taxon>
        <taxon>Bacillota</taxon>
        <taxon>Desulfuribacillia</taxon>
        <taxon>Desulfuribacillales</taxon>
        <taxon>Desulfuribacillaceae</taxon>
        <taxon>Desulfuribacillus</taxon>
    </lineage>
</organism>
<dbReference type="PROSITE" id="PS51671">
    <property type="entry name" value="ACT"/>
    <property type="match status" value="1"/>
</dbReference>
<dbReference type="FunFam" id="3.30.70.260:FF:000012">
    <property type="entry name" value="Prephenate dehydratase"/>
    <property type="match status" value="1"/>
</dbReference>
<dbReference type="FunFam" id="3.40.190.10:FF:000034">
    <property type="entry name" value="Chorismate mutase/prephenate dehydratase"/>
    <property type="match status" value="1"/>
</dbReference>
<keyword evidence="6 10" id="KW-0584">Phenylalanine biosynthesis</keyword>
<evidence type="ECO:0000256" key="6">
    <source>
        <dbReference type="ARBA" id="ARBA00023222"/>
    </source>
</evidence>
<dbReference type="GO" id="GO:0005737">
    <property type="term" value="C:cytoplasm"/>
    <property type="evidence" value="ECO:0007669"/>
    <property type="project" value="TreeGrafter"/>
</dbReference>
<evidence type="ECO:0000256" key="9">
    <source>
        <dbReference type="PIRSR" id="PIRSR001500-2"/>
    </source>
</evidence>
<evidence type="ECO:0000256" key="3">
    <source>
        <dbReference type="ARBA" id="ARBA00021872"/>
    </source>
</evidence>
<evidence type="ECO:0000259" key="11">
    <source>
        <dbReference type="PROSITE" id="PS51171"/>
    </source>
</evidence>
<dbReference type="Pfam" id="PF00800">
    <property type="entry name" value="PDT"/>
    <property type="match status" value="1"/>
</dbReference>
<dbReference type="Gene3D" id="3.40.190.10">
    <property type="entry name" value="Periplasmic binding protein-like II"/>
    <property type="match status" value="2"/>
</dbReference>
<comment type="catalytic activity">
    <reaction evidence="8 10">
        <text>prephenate + H(+) = 3-phenylpyruvate + CO2 + H2O</text>
        <dbReference type="Rhea" id="RHEA:21648"/>
        <dbReference type="ChEBI" id="CHEBI:15377"/>
        <dbReference type="ChEBI" id="CHEBI:15378"/>
        <dbReference type="ChEBI" id="CHEBI:16526"/>
        <dbReference type="ChEBI" id="CHEBI:18005"/>
        <dbReference type="ChEBI" id="CHEBI:29934"/>
        <dbReference type="EC" id="4.2.1.51"/>
    </reaction>
</comment>
<dbReference type="InterPro" id="IPR001086">
    <property type="entry name" value="Preph_deHydtase"/>
</dbReference>
<dbReference type="GO" id="GO:0009094">
    <property type="term" value="P:L-phenylalanine biosynthetic process"/>
    <property type="evidence" value="ECO:0007669"/>
    <property type="project" value="UniProtKB-UniPathway"/>
</dbReference>